<dbReference type="Proteomes" id="UP000887565">
    <property type="component" value="Unplaced"/>
</dbReference>
<feature type="compositionally biased region" description="Basic and acidic residues" evidence="1">
    <location>
        <begin position="36"/>
        <end position="51"/>
    </location>
</feature>
<keyword evidence="2" id="KW-0472">Membrane</keyword>
<evidence type="ECO:0000256" key="2">
    <source>
        <dbReference type="SAM" id="Phobius"/>
    </source>
</evidence>
<evidence type="ECO:0000313" key="3">
    <source>
        <dbReference type="Proteomes" id="UP000887565"/>
    </source>
</evidence>
<name>A0A915KXN7_ROMCU</name>
<keyword evidence="2" id="KW-0812">Transmembrane</keyword>
<accession>A0A915KXN7</accession>
<evidence type="ECO:0000256" key="1">
    <source>
        <dbReference type="SAM" id="MobiDB-lite"/>
    </source>
</evidence>
<evidence type="ECO:0000313" key="4">
    <source>
        <dbReference type="WBParaSite" id="nRc.2.0.1.t43571-RA"/>
    </source>
</evidence>
<proteinExistence type="predicted"/>
<dbReference type="AlphaFoldDB" id="A0A915KXN7"/>
<reference evidence="4" key="1">
    <citation type="submission" date="2022-11" db="UniProtKB">
        <authorList>
            <consortium name="WormBaseParasite"/>
        </authorList>
    </citation>
    <scope>IDENTIFICATION</scope>
</reference>
<organism evidence="3 4">
    <name type="scientific">Romanomermis culicivorax</name>
    <name type="common">Nematode worm</name>
    <dbReference type="NCBI Taxonomy" id="13658"/>
    <lineage>
        <taxon>Eukaryota</taxon>
        <taxon>Metazoa</taxon>
        <taxon>Ecdysozoa</taxon>
        <taxon>Nematoda</taxon>
        <taxon>Enoplea</taxon>
        <taxon>Dorylaimia</taxon>
        <taxon>Mermithida</taxon>
        <taxon>Mermithoidea</taxon>
        <taxon>Mermithidae</taxon>
        <taxon>Romanomermis</taxon>
    </lineage>
</organism>
<dbReference type="WBParaSite" id="nRc.2.0.1.t43571-RA">
    <property type="protein sequence ID" value="nRc.2.0.1.t43571-RA"/>
    <property type="gene ID" value="nRc.2.0.1.g43571"/>
</dbReference>
<feature type="region of interest" description="Disordered" evidence="1">
    <location>
        <begin position="29"/>
        <end position="51"/>
    </location>
</feature>
<keyword evidence="3" id="KW-1185">Reference proteome</keyword>
<protein>
    <submittedName>
        <fullName evidence="4">Uncharacterized protein</fullName>
    </submittedName>
</protein>
<keyword evidence="2" id="KW-1133">Transmembrane helix</keyword>
<sequence>MSINYVSPLYYIICKLVIDVGHIGKAKARVHRRQQSKNDEKRKEIDEEEKRKRCNDKLIVIKKLISHASVTFSFLLIFCYFGNPDSLRLSTFCILCTLGTTTWG</sequence>
<feature type="transmembrane region" description="Helical" evidence="2">
    <location>
        <begin position="60"/>
        <end position="83"/>
    </location>
</feature>